<dbReference type="RefSeq" id="WP_223711222.1">
    <property type="nucleotide sequence ID" value="NZ_JAINUY010000010.1"/>
</dbReference>
<dbReference type="PROSITE" id="PS51257">
    <property type="entry name" value="PROKAR_LIPOPROTEIN"/>
    <property type="match status" value="1"/>
</dbReference>
<dbReference type="EMBL" id="JAINUY010000010">
    <property type="protein sequence ID" value="MBZ4037654.1"/>
    <property type="molecule type" value="Genomic_DNA"/>
</dbReference>
<gene>
    <name evidence="1" type="ORF">K6T82_23030</name>
</gene>
<evidence type="ECO:0000313" key="2">
    <source>
        <dbReference type="Proteomes" id="UP001139366"/>
    </source>
</evidence>
<protein>
    <submittedName>
        <fullName evidence="1">Uncharacterized protein</fullName>
    </submittedName>
</protein>
<sequence length="176" mass="21098">MRKIVLLFLIVFSISCKKENVVEKPKPKESTPEKTPKKISDYISDDQDFIWSAKQNDTAKYLVRVVFQKEFAVYQFHGQCIYEFFTNHYHTKTDKIELLWTYKSDCLLDMKFLKQSNGIKEYPKNGDSFCEYTLVNDSVIKVNYKFPQWVQKINETEKDSIFPHYLYLQPRDNLYK</sequence>
<accession>A0A9X1HG98</accession>
<proteinExistence type="predicted"/>
<comment type="caution">
    <text evidence="1">The sequence shown here is derived from an EMBL/GenBank/DDBJ whole genome shotgun (WGS) entry which is preliminary data.</text>
</comment>
<organism evidence="1 2">
    <name type="scientific">Flavobacterium potami</name>
    <dbReference type="NCBI Taxonomy" id="2872310"/>
    <lineage>
        <taxon>Bacteria</taxon>
        <taxon>Pseudomonadati</taxon>
        <taxon>Bacteroidota</taxon>
        <taxon>Flavobacteriia</taxon>
        <taxon>Flavobacteriales</taxon>
        <taxon>Flavobacteriaceae</taxon>
        <taxon>Flavobacterium</taxon>
    </lineage>
</organism>
<evidence type="ECO:0000313" key="1">
    <source>
        <dbReference type="EMBL" id="MBZ4037654.1"/>
    </source>
</evidence>
<dbReference type="AlphaFoldDB" id="A0A9X1HG98"/>
<keyword evidence="2" id="KW-1185">Reference proteome</keyword>
<name>A0A9X1HG98_9FLAO</name>
<dbReference type="Proteomes" id="UP001139366">
    <property type="component" value="Unassembled WGS sequence"/>
</dbReference>
<reference evidence="1 2" key="1">
    <citation type="journal article" date="2023" name="Antonie Van Leeuwenhoek">
        <title>Flavobacterium potami sp. nov., a multi-metal resistance genes harbouring bacterium isolated from shallow river silt.</title>
        <authorList>
            <person name="Li S."/>
            <person name="Mao S."/>
            <person name="Mu W."/>
            <person name="Guo B."/>
            <person name="Li C."/>
            <person name="Zhu Q."/>
            <person name="Hou X."/>
            <person name="Zhao Y."/>
            <person name="Wei S."/>
            <person name="Liu H."/>
            <person name="Liu A."/>
        </authorList>
    </citation>
    <scope>NUCLEOTIDE SEQUENCE [LARGE SCALE GENOMIC DNA]</scope>
    <source>
        <strain evidence="1 2">17A</strain>
    </source>
</reference>